<organism evidence="1 2">
    <name type="scientific">Lasiodiplodia mahajangana</name>
    <dbReference type="NCBI Taxonomy" id="1108764"/>
    <lineage>
        <taxon>Eukaryota</taxon>
        <taxon>Fungi</taxon>
        <taxon>Dikarya</taxon>
        <taxon>Ascomycota</taxon>
        <taxon>Pezizomycotina</taxon>
        <taxon>Dothideomycetes</taxon>
        <taxon>Dothideomycetes incertae sedis</taxon>
        <taxon>Botryosphaeriales</taxon>
        <taxon>Botryosphaeriaceae</taxon>
        <taxon>Lasiodiplodia</taxon>
    </lineage>
</organism>
<accession>A0ACC2JSB9</accession>
<gene>
    <name evidence="1" type="ORF">O1611_g3311</name>
</gene>
<sequence>MKFATCFLSVALATAVTASPIGLDSTEEDGSGSSPGAGKVAIGAFLLPNAPIPNEKPLADFEVPIEAIERASGLEFASKLPPQRRKRLCADTSCALIIKDYADKQKAFKSSSPGPNAGALVKGSGGR</sequence>
<protein>
    <submittedName>
        <fullName evidence="1">Uncharacterized protein</fullName>
    </submittedName>
</protein>
<dbReference type="EMBL" id="JAPUUL010000526">
    <property type="protein sequence ID" value="KAJ8130321.1"/>
    <property type="molecule type" value="Genomic_DNA"/>
</dbReference>
<comment type="caution">
    <text evidence="1">The sequence shown here is derived from an EMBL/GenBank/DDBJ whole genome shotgun (WGS) entry which is preliminary data.</text>
</comment>
<keyword evidence="2" id="KW-1185">Reference proteome</keyword>
<evidence type="ECO:0000313" key="2">
    <source>
        <dbReference type="Proteomes" id="UP001153332"/>
    </source>
</evidence>
<proteinExistence type="predicted"/>
<reference evidence="1" key="1">
    <citation type="submission" date="2022-12" db="EMBL/GenBank/DDBJ databases">
        <title>Genome Sequence of Lasiodiplodia mahajangana.</title>
        <authorList>
            <person name="Buettner E."/>
        </authorList>
    </citation>
    <scope>NUCLEOTIDE SEQUENCE</scope>
    <source>
        <strain evidence="1">VT137</strain>
    </source>
</reference>
<evidence type="ECO:0000313" key="1">
    <source>
        <dbReference type="EMBL" id="KAJ8130321.1"/>
    </source>
</evidence>
<name>A0ACC2JSB9_9PEZI</name>
<dbReference type="Proteomes" id="UP001153332">
    <property type="component" value="Unassembled WGS sequence"/>
</dbReference>